<evidence type="ECO:0000256" key="1">
    <source>
        <dbReference type="SAM" id="MobiDB-lite"/>
    </source>
</evidence>
<dbReference type="EMBL" id="JAKNSF020000019">
    <property type="protein sequence ID" value="KAK7732708.1"/>
    <property type="molecule type" value="Genomic_DNA"/>
</dbReference>
<gene>
    <name evidence="2" type="ORF">SLS63_004963</name>
</gene>
<evidence type="ECO:0000313" key="3">
    <source>
        <dbReference type="Proteomes" id="UP001430848"/>
    </source>
</evidence>
<sequence>MASTTAVSPTTLWAGPRRGPVFELRDFFGGARERCDFHVEHYAHQHVTKNRFILVDAPLHYDQSVIEVALGNGFTAFQLLFHMGVTPMAHVWEDLYNKLSNPPTAIEDMDPDSLAQFLGVVLTQGQDKDEILTQFVRGKDWDEDCPHCNEPTPPPTPGADLKSIDTEDEYLEFMKDREREFWEPRRAEHQP</sequence>
<evidence type="ECO:0000313" key="2">
    <source>
        <dbReference type="EMBL" id="KAK7732708.1"/>
    </source>
</evidence>
<feature type="region of interest" description="Disordered" evidence="1">
    <location>
        <begin position="143"/>
        <end position="163"/>
    </location>
</feature>
<keyword evidence="3" id="KW-1185">Reference proteome</keyword>
<accession>A0ABR1PCR6</accession>
<dbReference type="Proteomes" id="UP001430848">
    <property type="component" value="Unassembled WGS sequence"/>
</dbReference>
<reference evidence="2 3" key="1">
    <citation type="submission" date="2024-02" db="EMBL/GenBank/DDBJ databases">
        <title>De novo assembly and annotation of 12 fungi associated with fruit tree decline syndrome in Ontario, Canada.</title>
        <authorList>
            <person name="Sulman M."/>
            <person name="Ellouze W."/>
            <person name="Ilyukhin E."/>
        </authorList>
    </citation>
    <scope>NUCLEOTIDE SEQUENCE [LARGE SCALE GENOMIC DNA]</scope>
    <source>
        <strain evidence="2 3">M169</strain>
    </source>
</reference>
<name>A0ABR1PCR6_DIAER</name>
<proteinExistence type="predicted"/>
<protein>
    <submittedName>
        <fullName evidence="2">Uncharacterized protein</fullName>
    </submittedName>
</protein>
<comment type="caution">
    <text evidence="2">The sequence shown here is derived from an EMBL/GenBank/DDBJ whole genome shotgun (WGS) entry which is preliminary data.</text>
</comment>
<organism evidence="2 3">
    <name type="scientific">Diaporthe eres</name>
    <name type="common">Phomopsis oblonga</name>
    <dbReference type="NCBI Taxonomy" id="83184"/>
    <lineage>
        <taxon>Eukaryota</taxon>
        <taxon>Fungi</taxon>
        <taxon>Dikarya</taxon>
        <taxon>Ascomycota</taxon>
        <taxon>Pezizomycotina</taxon>
        <taxon>Sordariomycetes</taxon>
        <taxon>Sordariomycetidae</taxon>
        <taxon>Diaporthales</taxon>
        <taxon>Diaporthaceae</taxon>
        <taxon>Diaporthe</taxon>
        <taxon>Diaporthe eres species complex</taxon>
    </lineage>
</organism>